<reference evidence="3" key="1">
    <citation type="submission" date="2013-10" db="EMBL/GenBank/DDBJ databases">
        <title>Genome sequencing of Onchocerca volvulus.</title>
        <authorList>
            <person name="Cotton J."/>
            <person name="Tsai J."/>
            <person name="Stanley E."/>
            <person name="Tracey A."/>
            <person name="Holroyd N."/>
            <person name="Lustigman S."/>
            <person name="Berriman M."/>
        </authorList>
    </citation>
    <scope>NUCLEOTIDE SEQUENCE</scope>
</reference>
<dbReference type="AlphaFoldDB" id="A0A2K6VRY2"/>
<keyword evidence="1" id="KW-0732">Signal</keyword>
<feature type="chain" id="PRO_5014295849" evidence="1">
    <location>
        <begin position="20"/>
        <end position="103"/>
    </location>
</feature>
<keyword evidence="3" id="KW-1185">Reference proteome</keyword>
<dbReference type="Proteomes" id="UP000024404">
    <property type="component" value="Unassembled WGS sequence"/>
</dbReference>
<evidence type="ECO:0000256" key="1">
    <source>
        <dbReference type="SAM" id="SignalP"/>
    </source>
</evidence>
<feature type="signal peptide" evidence="1">
    <location>
        <begin position="1"/>
        <end position="19"/>
    </location>
</feature>
<name>A0A2K6VRY2_ONCVO</name>
<evidence type="ECO:0000313" key="3">
    <source>
        <dbReference type="Proteomes" id="UP000024404"/>
    </source>
</evidence>
<proteinExistence type="predicted"/>
<organism evidence="2 3">
    <name type="scientific">Onchocerca volvulus</name>
    <dbReference type="NCBI Taxonomy" id="6282"/>
    <lineage>
        <taxon>Eukaryota</taxon>
        <taxon>Metazoa</taxon>
        <taxon>Ecdysozoa</taxon>
        <taxon>Nematoda</taxon>
        <taxon>Chromadorea</taxon>
        <taxon>Rhabditida</taxon>
        <taxon>Spirurina</taxon>
        <taxon>Spiruromorpha</taxon>
        <taxon>Filarioidea</taxon>
        <taxon>Onchocercidae</taxon>
        <taxon>Onchocerca</taxon>
    </lineage>
</organism>
<dbReference type="EMBL" id="CMVM020000065">
    <property type="status" value="NOT_ANNOTATED_CDS"/>
    <property type="molecule type" value="Genomic_DNA"/>
</dbReference>
<sequence length="103" mass="11538">MRFKWTVLLLLLMLPIMIADIDTSLESPPKGYESSAVAIFQQIPRSARLKRGCCCGGGRGPNVVVVDCKKKATGQKEMLRNWWLHIPLLLLPMSVSWMKAPLS</sequence>
<dbReference type="EnsemblMetazoa" id="OVOC2040.2">
    <property type="protein sequence ID" value="OVOC2040.2"/>
    <property type="gene ID" value="WBGene00238849"/>
</dbReference>
<reference evidence="2" key="2">
    <citation type="submission" date="2018-02" db="UniProtKB">
        <authorList>
            <consortium name="EnsemblMetazoa"/>
        </authorList>
    </citation>
    <scope>IDENTIFICATION</scope>
</reference>
<dbReference type="EnsemblMetazoa" id="OVOC2040.1">
    <property type="protein sequence ID" value="OVOC2040.1"/>
    <property type="gene ID" value="WBGene00238849"/>
</dbReference>
<protein>
    <submittedName>
        <fullName evidence="2">Uncharacterized protein</fullName>
    </submittedName>
</protein>
<evidence type="ECO:0000313" key="2">
    <source>
        <dbReference type="EnsemblMetazoa" id="OVOC2040.2"/>
    </source>
</evidence>
<accession>A0A2K6VRY2</accession>